<dbReference type="PRINTS" id="PR00260">
    <property type="entry name" value="CHEMTRNSDUCR"/>
</dbReference>
<dbReference type="InterPro" id="IPR003660">
    <property type="entry name" value="HAMP_dom"/>
</dbReference>
<dbReference type="EMBL" id="VTOX01000003">
    <property type="protein sequence ID" value="NKE66170.1"/>
    <property type="molecule type" value="Genomic_DNA"/>
</dbReference>
<evidence type="ECO:0000256" key="1">
    <source>
        <dbReference type="ARBA" id="ARBA00022481"/>
    </source>
</evidence>
<dbReference type="Proteomes" id="UP000521868">
    <property type="component" value="Unassembled WGS sequence"/>
</dbReference>
<dbReference type="InterPro" id="IPR004089">
    <property type="entry name" value="MCPsignal_dom"/>
</dbReference>
<dbReference type="FunFam" id="1.10.287.950:FF:000002">
    <property type="entry name" value="Methyl-accepting chemotaxis protein"/>
    <property type="match status" value="1"/>
</dbReference>
<keyword evidence="4" id="KW-0812">Transmembrane</keyword>
<dbReference type="Pfam" id="PF00672">
    <property type="entry name" value="HAMP"/>
    <property type="match status" value="1"/>
</dbReference>
<keyword evidence="8" id="KW-1185">Reference proteome</keyword>
<organism evidence="7 8">
    <name type="scientific">Ramlibacter lithotrophicus</name>
    <dbReference type="NCBI Taxonomy" id="2606681"/>
    <lineage>
        <taxon>Bacteria</taxon>
        <taxon>Pseudomonadati</taxon>
        <taxon>Pseudomonadota</taxon>
        <taxon>Betaproteobacteria</taxon>
        <taxon>Burkholderiales</taxon>
        <taxon>Comamonadaceae</taxon>
        <taxon>Ramlibacter</taxon>
    </lineage>
</organism>
<dbReference type="InterPro" id="IPR024478">
    <property type="entry name" value="HlyB_4HB_MCP"/>
</dbReference>
<dbReference type="GO" id="GO:0005886">
    <property type="term" value="C:plasma membrane"/>
    <property type="evidence" value="ECO:0007669"/>
    <property type="project" value="TreeGrafter"/>
</dbReference>
<evidence type="ECO:0000256" key="2">
    <source>
        <dbReference type="ARBA" id="ARBA00029447"/>
    </source>
</evidence>
<proteinExistence type="inferred from homology"/>
<dbReference type="CDD" id="cd11386">
    <property type="entry name" value="MCP_signal"/>
    <property type="match status" value="1"/>
</dbReference>
<dbReference type="Pfam" id="PF00015">
    <property type="entry name" value="MCPsignal"/>
    <property type="match status" value="1"/>
</dbReference>
<dbReference type="SUPFAM" id="SSF58104">
    <property type="entry name" value="Methyl-accepting chemotaxis protein (MCP) signaling domain"/>
    <property type="match status" value="1"/>
</dbReference>
<dbReference type="InterPro" id="IPR047347">
    <property type="entry name" value="YvaQ-like_sensor"/>
</dbReference>
<dbReference type="SMART" id="SM00304">
    <property type="entry name" value="HAMP"/>
    <property type="match status" value="1"/>
</dbReference>
<feature type="domain" description="HAMP" evidence="6">
    <location>
        <begin position="210"/>
        <end position="262"/>
    </location>
</feature>
<dbReference type="GO" id="GO:0006935">
    <property type="term" value="P:chemotaxis"/>
    <property type="evidence" value="ECO:0007669"/>
    <property type="project" value="InterPro"/>
</dbReference>
<evidence type="ECO:0000259" key="5">
    <source>
        <dbReference type="PROSITE" id="PS50111"/>
    </source>
</evidence>
<dbReference type="PANTHER" id="PTHR43531:SF14">
    <property type="entry name" value="METHYL-ACCEPTING CHEMOTAXIS PROTEIN I-RELATED"/>
    <property type="match status" value="1"/>
</dbReference>
<keyword evidence="3" id="KW-0807">Transducer</keyword>
<evidence type="ECO:0000313" key="7">
    <source>
        <dbReference type="EMBL" id="NKE66170.1"/>
    </source>
</evidence>
<protein>
    <submittedName>
        <fullName evidence="7">HAMP domain-containing protein</fullName>
    </submittedName>
</protein>
<sequence length="572" mass="59357">MKNWKIATRMALGFGLVLALLTASSVIGVFSFMFIGQATGELVDRAVPMERVAREWLQGTVANLARTVAMAKTSDQDLEAFLQKEISAASAQISGHQKKLESMISTAEEKALMAQIANKRAAYLDARKAVMKAKADGNTAQARQLVEQGLVPAVAAYEADLTAMVEMQVKDAAASAGKIEHLRQRGELVLVVVGAAAVLLGLAVAWTLTRAITRPLRRAVALAETVAAGDLTTTVAVDSRDETGQLLQSLKDMSGSLAQVVAQVRAGTDAISTASGQIASGNQDLSQRTEEQAASLEETAASMEELTGTVKQNADNARQANQLAQLASEVAVKGGSVVGQVVDTMGGINAASRKIADIITVIDGIAFQTNILALNAAVEAARAGEQGRGFAVVASEVRSLAQRSAAAAKEIKALIDDSVSKVDTGSELVGQAGATMDEIVGSIRRVTDIMGEIAAASAEQTRGIEQVNQAITQMDQVTQQNAALVEEASAAAQSMREQAGALVQAVSVFKVDAMATVRSLAPAARPAQAAARRVAAAHPAAGKLAATAQKAIPAGQREPALAASGKDEWAEF</sequence>
<dbReference type="InterPro" id="IPR051310">
    <property type="entry name" value="MCP_chemotaxis"/>
</dbReference>
<dbReference type="Gene3D" id="1.10.287.950">
    <property type="entry name" value="Methyl-accepting chemotaxis protein"/>
    <property type="match status" value="1"/>
</dbReference>
<name>A0A7X6DFE7_9BURK</name>
<gene>
    <name evidence="7" type="ORF">RAMLITH_10095</name>
</gene>
<dbReference type="PROSITE" id="PS50111">
    <property type="entry name" value="CHEMOTAXIS_TRANSDUC_2"/>
    <property type="match status" value="1"/>
</dbReference>
<dbReference type="SMART" id="SM00283">
    <property type="entry name" value="MA"/>
    <property type="match status" value="1"/>
</dbReference>
<dbReference type="AlphaFoldDB" id="A0A7X6DFE7"/>
<evidence type="ECO:0000256" key="3">
    <source>
        <dbReference type="PROSITE-ProRule" id="PRU00284"/>
    </source>
</evidence>
<accession>A0A7X6DFE7</accession>
<comment type="caution">
    <text evidence="7">The sequence shown here is derived from an EMBL/GenBank/DDBJ whole genome shotgun (WGS) entry which is preliminary data.</text>
</comment>
<dbReference type="GO" id="GO:0004888">
    <property type="term" value="F:transmembrane signaling receptor activity"/>
    <property type="evidence" value="ECO:0007669"/>
    <property type="project" value="InterPro"/>
</dbReference>
<dbReference type="InterPro" id="IPR004090">
    <property type="entry name" value="Chemotax_Me-accpt_rcpt"/>
</dbReference>
<feature type="domain" description="Methyl-accepting transducer" evidence="5">
    <location>
        <begin position="267"/>
        <end position="496"/>
    </location>
</feature>
<dbReference type="PANTHER" id="PTHR43531">
    <property type="entry name" value="PROTEIN ICFG"/>
    <property type="match status" value="1"/>
</dbReference>
<dbReference type="CDD" id="cd19411">
    <property type="entry name" value="MCP2201-like_sensor"/>
    <property type="match status" value="1"/>
</dbReference>
<feature type="transmembrane region" description="Helical" evidence="4">
    <location>
        <begin position="188"/>
        <end position="208"/>
    </location>
</feature>
<evidence type="ECO:0000313" key="8">
    <source>
        <dbReference type="Proteomes" id="UP000521868"/>
    </source>
</evidence>
<evidence type="ECO:0000259" key="6">
    <source>
        <dbReference type="PROSITE" id="PS50885"/>
    </source>
</evidence>
<dbReference type="Pfam" id="PF12729">
    <property type="entry name" value="4HB_MCP_1"/>
    <property type="match status" value="1"/>
</dbReference>
<dbReference type="RefSeq" id="WP_168107297.1">
    <property type="nucleotide sequence ID" value="NZ_VTOX01000003.1"/>
</dbReference>
<dbReference type="GO" id="GO:0007165">
    <property type="term" value="P:signal transduction"/>
    <property type="evidence" value="ECO:0007669"/>
    <property type="project" value="UniProtKB-KW"/>
</dbReference>
<dbReference type="CDD" id="cd06225">
    <property type="entry name" value="HAMP"/>
    <property type="match status" value="1"/>
</dbReference>
<keyword evidence="4" id="KW-0472">Membrane</keyword>
<reference evidence="7 8" key="1">
    <citation type="journal article" date="2020" name="Nature">
        <title>Bacterial chemolithoautotrophy via manganese oxidation.</title>
        <authorList>
            <person name="Yu H."/>
            <person name="Leadbetter J.R."/>
        </authorList>
    </citation>
    <scope>NUCLEOTIDE SEQUENCE [LARGE SCALE GENOMIC DNA]</scope>
    <source>
        <strain evidence="7 8">RBP-1</strain>
    </source>
</reference>
<dbReference type="PROSITE" id="PS50885">
    <property type="entry name" value="HAMP"/>
    <property type="match status" value="1"/>
</dbReference>
<keyword evidence="4" id="KW-1133">Transmembrane helix</keyword>
<evidence type="ECO:0000256" key="4">
    <source>
        <dbReference type="SAM" id="Phobius"/>
    </source>
</evidence>
<keyword evidence="1" id="KW-0488">Methylation</keyword>
<comment type="similarity">
    <text evidence="2">Belongs to the methyl-accepting chemotaxis (MCP) protein family.</text>
</comment>